<reference evidence="2" key="1">
    <citation type="submission" date="2020-11" db="EMBL/GenBank/DDBJ databases">
        <authorList>
            <consortium name="DOE Joint Genome Institute"/>
            <person name="Ahrendt S."/>
            <person name="Riley R."/>
            <person name="Andreopoulos W."/>
            <person name="LaButti K."/>
            <person name="Pangilinan J."/>
            <person name="Ruiz-duenas F.J."/>
            <person name="Barrasa J.M."/>
            <person name="Sanchez-Garcia M."/>
            <person name="Camarero S."/>
            <person name="Miyauchi S."/>
            <person name="Serrano A."/>
            <person name="Linde D."/>
            <person name="Babiker R."/>
            <person name="Drula E."/>
            <person name="Ayuso-Fernandez I."/>
            <person name="Pacheco R."/>
            <person name="Padilla G."/>
            <person name="Ferreira P."/>
            <person name="Barriuso J."/>
            <person name="Kellner H."/>
            <person name="Castanera R."/>
            <person name="Alfaro M."/>
            <person name="Ramirez L."/>
            <person name="Pisabarro A.G."/>
            <person name="Kuo A."/>
            <person name="Tritt A."/>
            <person name="Lipzen A."/>
            <person name="He G."/>
            <person name="Yan M."/>
            <person name="Ng V."/>
            <person name="Cullen D."/>
            <person name="Martin F."/>
            <person name="Rosso M.-N."/>
            <person name="Henrissat B."/>
            <person name="Hibbett D."/>
            <person name="Martinez A.T."/>
            <person name="Grigoriev I.V."/>
        </authorList>
    </citation>
    <scope>NUCLEOTIDE SEQUENCE</scope>
    <source>
        <strain evidence="2">AH 44721</strain>
    </source>
</reference>
<protein>
    <submittedName>
        <fullName evidence="2">Uncharacterized protein</fullName>
    </submittedName>
</protein>
<organism evidence="2 3">
    <name type="scientific">Gymnopilus junonius</name>
    <name type="common">Spectacular rustgill mushroom</name>
    <name type="synonym">Gymnopilus spectabilis subsp. junonius</name>
    <dbReference type="NCBI Taxonomy" id="109634"/>
    <lineage>
        <taxon>Eukaryota</taxon>
        <taxon>Fungi</taxon>
        <taxon>Dikarya</taxon>
        <taxon>Basidiomycota</taxon>
        <taxon>Agaricomycotina</taxon>
        <taxon>Agaricomycetes</taxon>
        <taxon>Agaricomycetidae</taxon>
        <taxon>Agaricales</taxon>
        <taxon>Agaricineae</taxon>
        <taxon>Hymenogastraceae</taxon>
        <taxon>Gymnopilus</taxon>
    </lineage>
</organism>
<dbReference type="Proteomes" id="UP000724874">
    <property type="component" value="Unassembled WGS sequence"/>
</dbReference>
<feature type="non-terminal residue" evidence="2">
    <location>
        <position position="81"/>
    </location>
</feature>
<evidence type="ECO:0000256" key="1">
    <source>
        <dbReference type="SAM" id="SignalP"/>
    </source>
</evidence>
<dbReference type="AlphaFoldDB" id="A0A9P5TN90"/>
<accession>A0A9P5TN90</accession>
<evidence type="ECO:0000313" key="2">
    <source>
        <dbReference type="EMBL" id="KAF8899513.1"/>
    </source>
</evidence>
<evidence type="ECO:0000313" key="3">
    <source>
        <dbReference type="Proteomes" id="UP000724874"/>
    </source>
</evidence>
<keyword evidence="1" id="KW-0732">Signal</keyword>
<gene>
    <name evidence="2" type="ORF">CPB84DRAFT_1780484</name>
</gene>
<sequence>MPIWYVLLLIALIPTDLGFALEIKPLNNAQRIRVDASVEQGAAHRKKEKSRDAIPTTIAVGHRRLRVPIFHFRLSLFSKNP</sequence>
<dbReference type="EMBL" id="JADNYJ010000053">
    <property type="protein sequence ID" value="KAF8899513.1"/>
    <property type="molecule type" value="Genomic_DNA"/>
</dbReference>
<feature type="signal peptide" evidence="1">
    <location>
        <begin position="1"/>
        <end position="20"/>
    </location>
</feature>
<feature type="chain" id="PRO_5040385782" evidence="1">
    <location>
        <begin position="21"/>
        <end position="81"/>
    </location>
</feature>
<proteinExistence type="predicted"/>
<comment type="caution">
    <text evidence="2">The sequence shown here is derived from an EMBL/GenBank/DDBJ whole genome shotgun (WGS) entry which is preliminary data.</text>
</comment>
<name>A0A9P5TN90_GYMJU</name>
<keyword evidence="3" id="KW-1185">Reference proteome</keyword>